<dbReference type="GO" id="GO:0005737">
    <property type="term" value="C:cytoplasm"/>
    <property type="evidence" value="ECO:0007669"/>
    <property type="project" value="TreeGrafter"/>
</dbReference>
<dbReference type="AlphaFoldDB" id="A0A264VZ16"/>
<dbReference type="GO" id="GO:0035515">
    <property type="term" value="F:oxidative RNA demethylase activity"/>
    <property type="evidence" value="ECO:0007669"/>
    <property type="project" value="TreeGrafter"/>
</dbReference>
<dbReference type="InterPro" id="IPR004574">
    <property type="entry name" value="Alkb"/>
</dbReference>
<dbReference type="NCBIfam" id="NF011930">
    <property type="entry name" value="PRK15401.1"/>
    <property type="match status" value="1"/>
</dbReference>
<evidence type="ECO:0000313" key="9">
    <source>
        <dbReference type="EMBL" id="OZS76586.1"/>
    </source>
</evidence>
<reference evidence="9 10" key="1">
    <citation type="submission" date="2017-07" db="EMBL/GenBank/DDBJ databases">
        <title>blaIMP-27 on transferable plasmids in Proteus mirabilis and Providencia rettgeri.</title>
        <authorList>
            <person name="Potter R."/>
        </authorList>
    </citation>
    <scope>NUCLEOTIDE SEQUENCE [LARGE SCALE GENOMIC DNA]</scope>
    <source>
        <strain evidence="9 10">PR1</strain>
    </source>
</reference>
<name>A0A264VZ16_PRORE</name>
<comment type="cofactor">
    <cofactor evidence="6">
        <name>Fe(2+)</name>
        <dbReference type="ChEBI" id="CHEBI:29033"/>
    </cofactor>
    <text evidence="6">Binds 1 Fe(2+) ion per subunit.</text>
</comment>
<dbReference type="GO" id="GO:0008198">
    <property type="term" value="F:ferrous iron binding"/>
    <property type="evidence" value="ECO:0007669"/>
    <property type="project" value="TreeGrafter"/>
</dbReference>
<keyword evidence="2 9" id="KW-0223">Dioxygenase</keyword>
<accession>A0A264VZ16</accession>
<keyword evidence="3 8" id="KW-0560">Oxidoreductase</keyword>
<evidence type="ECO:0000256" key="1">
    <source>
        <dbReference type="ARBA" id="ARBA00022723"/>
    </source>
</evidence>
<dbReference type="PROSITE" id="PS51471">
    <property type="entry name" value="FE2OG_OXY"/>
    <property type="match status" value="1"/>
</dbReference>
<dbReference type="Gene3D" id="2.60.120.590">
    <property type="entry name" value="Alpha-ketoglutarate-dependent dioxygenase AlkB-like"/>
    <property type="match status" value="1"/>
</dbReference>
<dbReference type="PANTHER" id="PTHR16557">
    <property type="entry name" value="ALKYLATED DNA REPAIR PROTEIN ALKB-RELATED"/>
    <property type="match status" value="1"/>
</dbReference>
<evidence type="ECO:0000256" key="4">
    <source>
        <dbReference type="ARBA" id="ARBA00023004"/>
    </source>
</evidence>
<gene>
    <name evidence="8" type="primary">alkB</name>
    <name evidence="9" type="ORF">CHI95_01790</name>
    <name evidence="8" type="ORF">OGX73_02040</name>
</gene>
<dbReference type="EMBL" id="JAOWIN010000001">
    <property type="protein sequence ID" value="MDI9091397.1"/>
    <property type="molecule type" value="Genomic_DNA"/>
</dbReference>
<keyword evidence="1 6" id="KW-0479">Metal-binding</keyword>
<evidence type="ECO:0000256" key="2">
    <source>
        <dbReference type="ARBA" id="ARBA00022964"/>
    </source>
</evidence>
<dbReference type="GO" id="GO:0035516">
    <property type="term" value="F:broad specificity oxidative DNA demethylase activity"/>
    <property type="evidence" value="ECO:0007669"/>
    <property type="project" value="UniProtKB-EC"/>
</dbReference>
<protein>
    <submittedName>
        <fullName evidence="9">Alpha-ketoglutarate-dependent dioxygenase AlkB</fullName>
    </submittedName>
    <submittedName>
        <fullName evidence="8">DNA oxidative demethylase AlkB</fullName>
        <ecNumber evidence="8">1.14.11.33</ecNumber>
    </submittedName>
</protein>
<feature type="binding site" evidence="6">
    <location>
        <position position="128"/>
    </location>
    <ligand>
        <name>Fe cation</name>
        <dbReference type="ChEBI" id="CHEBI:24875"/>
        <note>catalytic</note>
    </ligand>
</feature>
<feature type="binding site" evidence="5">
    <location>
        <position position="132"/>
    </location>
    <ligand>
        <name>substrate</name>
    </ligand>
</feature>
<dbReference type="GO" id="GO:0035513">
    <property type="term" value="P:oxidative RNA demethylation"/>
    <property type="evidence" value="ECO:0007669"/>
    <property type="project" value="TreeGrafter"/>
</dbReference>
<evidence type="ECO:0000256" key="5">
    <source>
        <dbReference type="PIRSR" id="PIRSR604574-1"/>
    </source>
</evidence>
<evidence type="ECO:0000259" key="7">
    <source>
        <dbReference type="PROSITE" id="PS51471"/>
    </source>
</evidence>
<dbReference type="InterPro" id="IPR037151">
    <property type="entry name" value="AlkB-like_sf"/>
</dbReference>
<evidence type="ECO:0000256" key="6">
    <source>
        <dbReference type="PIRSR" id="PIRSR604574-2"/>
    </source>
</evidence>
<dbReference type="EMBL" id="NOWC01000001">
    <property type="protein sequence ID" value="OZS76586.1"/>
    <property type="molecule type" value="Genomic_DNA"/>
</dbReference>
<feature type="domain" description="Fe2OG dioxygenase" evidence="7">
    <location>
        <begin position="110"/>
        <end position="210"/>
    </location>
</feature>
<evidence type="ECO:0000313" key="8">
    <source>
        <dbReference type="EMBL" id="MDI9091397.1"/>
    </source>
</evidence>
<evidence type="ECO:0000256" key="3">
    <source>
        <dbReference type="ARBA" id="ARBA00023002"/>
    </source>
</evidence>
<sequence>MLFPDEDNIVQIAPEAFLLKGFLLGQSDALLQSLSNVITANPLRHMATPNGYQMSAAMTNCGDWGWVTDKKGYRYSQRDPVTNQPWQPMPISFVQLATSAASTAGFEHFIPDACLINRYAVGAAMSLHQDKDEADFTHPIVSFSLGLPTIFDFGGATRDAPKIAVYLEHGDVLVWGGRSRLNYHGVRRIKSGVHPLLGPYRYNLTFRRSQP</sequence>
<feature type="binding site" evidence="5">
    <location>
        <position position="66"/>
    </location>
    <ligand>
        <name>substrate</name>
    </ligand>
</feature>
<proteinExistence type="predicted"/>
<dbReference type="Proteomes" id="UP000216001">
    <property type="component" value="Unassembled WGS sequence"/>
</dbReference>
<dbReference type="SUPFAM" id="SSF51197">
    <property type="entry name" value="Clavaminate synthase-like"/>
    <property type="match status" value="1"/>
</dbReference>
<reference evidence="8" key="2">
    <citation type="submission" date="2022-10" db="EMBL/GenBank/DDBJ databases">
        <title>Bacterial isolates recovered from the One Health project in Brazil.</title>
        <authorList>
            <person name="Valiatti T.B."/>
            <person name="Santos F."/>
            <person name="Cayo R."/>
            <person name="Gales A.C."/>
        </authorList>
    </citation>
    <scope>NUCLEOTIDE SEQUENCE</scope>
    <source>
        <strain evidence="8">PVR188</strain>
    </source>
</reference>
<feature type="binding site" evidence="6">
    <location>
        <position position="130"/>
    </location>
    <ligand>
        <name>Fe cation</name>
        <dbReference type="ChEBI" id="CHEBI:24875"/>
        <note>catalytic</note>
    </ligand>
</feature>
<dbReference type="InterPro" id="IPR027450">
    <property type="entry name" value="AlkB-like"/>
</dbReference>
<keyword evidence="4 6" id="KW-0408">Iron</keyword>
<dbReference type="Pfam" id="PF13532">
    <property type="entry name" value="2OG-FeII_Oxy_2"/>
    <property type="match status" value="1"/>
</dbReference>
<feature type="binding site" evidence="5">
    <location>
        <begin position="73"/>
        <end position="75"/>
    </location>
    <ligand>
        <name>substrate</name>
    </ligand>
</feature>
<dbReference type="InterPro" id="IPR005123">
    <property type="entry name" value="Oxoglu/Fe-dep_dioxygenase_dom"/>
</dbReference>
<dbReference type="RefSeq" id="WP_080544462.1">
    <property type="nucleotide sequence ID" value="NZ_AP022371.1"/>
</dbReference>
<dbReference type="Proteomes" id="UP001159001">
    <property type="component" value="Unassembled WGS sequence"/>
</dbReference>
<dbReference type="EC" id="1.14.11.33" evidence="8"/>
<feature type="binding site" evidence="5">
    <location>
        <begin position="117"/>
        <end position="119"/>
    </location>
    <ligand>
        <name>2-oxoglutarate</name>
        <dbReference type="ChEBI" id="CHEBI:16810"/>
    </ligand>
</feature>
<comment type="caution">
    <text evidence="9">The sequence shown here is derived from an EMBL/GenBank/DDBJ whole genome shotgun (WGS) entry which is preliminary data.</text>
</comment>
<feature type="binding site" evidence="5">
    <location>
        <position position="158"/>
    </location>
    <ligand>
        <name>substrate</name>
    </ligand>
</feature>
<feature type="binding site" evidence="6">
    <location>
        <position position="184"/>
    </location>
    <ligand>
        <name>Fe cation</name>
        <dbReference type="ChEBI" id="CHEBI:24875"/>
        <note>catalytic</note>
    </ligand>
</feature>
<evidence type="ECO:0000313" key="10">
    <source>
        <dbReference type="Proteomes" id="UP000216001"/>
    </source>
</evidence>
<feature type="binding site" evidence="5">
    <location>
        <begin position="201"/>
        <end position="207"/>
    </location>
    <ligand>
        <name>2-oxoglutarate</name>
        <dbReference type="ChEBI" id="CHEBI:16810"/>
    </ligand>
</feature>
<dbReference type="PANTHER" id="PTHR16557:SF2">
    <property type="entry name" value="NUCLEIC ACID DIOXYGENASE ALKBH1"/>
    <property type="match status" value="1"/>
</dbReference>
<organism evidence="9 10">
    <name type="scientific">Providencia rettgeri</name>
    <dbReference type="NCBI Taxonomy" id="587"/>
    <lineage>
        <taxon>Bacteria</taxon>
        <taxon>Pseudomonadati</taxon>
        <taxon>Pseudomonadota</taxon>
        <taxon>Gammaproteobacteria</taxon>
        <taxon>Enterobacterales</taxon>
        <taxon>Morganellaceae</taxon>
        <taxon>Providencia</taxon>
    </lineage>
</organism>